<reference evidence="2" key="2">
    <citation type="submission" date="2021-04" db="EMBL/GenBank/DDBJ databases">
        <authorList>
            <person name="Podell S."/>
        </authorList>
    </citation>
    <scope>NUCLEOTIDE SEQUENCE</scope>
    <source>
        <strain evidence="2">Hildebrandi</strain>
    </source>
</reference>
<sequence>MILSSLRLMPLARLFPLTVLGTGIIVLFVQMHIVNIHLSDSSNAIDIYVEEQMQLFDSLRQKQHKQRQEMQQRPANTLASHNDNHDLGPILHVLELAGYDITNEHEIQRKSLPSWSSIMEAYGPPRILGLDTCQRFQDSVDPSLRNLGVAGLFNSGTNLLYGLLTANCNPPEDAHHYKSNILWQVPWGKHFPADQRATHRVKNRNTYRPPINFTLPVVTTRDPYTWMQSMCRQNYAARFDHSKLNCPNIVPYPEDIKAHPRMEDLVFHAEYVTRKVCECVGFEFKGTFHPVSEVQNQNHGIEQNATSQGLLRSIIRYGNITNRRAGYPQFQLDAARELLDGRLMERFGYKYED</sequence>
<feature type="transmembrane region" description="Helical" evidence="1">
    <location>
        <begin position="12"/>
        <end position="33"/>
    </location>
</feature>
<dbReference type="OrthoDB" id="41177at2759"/>
<evidence type="ECO:0008006" key="4">
    <source>
        <dbReference type="Google" id="ProtNLM"/>
    </source>
</evidence>
<gene>
    <name evidence="2" type="ORF">IV203_003509</name>
</gene>
<evidence type="ECO:0000313" key="2">
    <source>
        <dbReference type="EMBL" id="KAG7354153.1"/>
    </source>
</evidence>
<dbReference type="Proteomes" id="UP000693970">
    <property type="component" value="Unassembled WGS sequence"/>
</dbReference>
<name>A0A9K3L3F5_9STRA</name>
<comment type="caution">
    <text evidence="2">The sequence shown here is derived from an EMBL/GenBank/DDBJ whole genome shotgun (WGS) entry which is preliminary data.</text>
</comment>
<reference evidence="2" key="1">
    <citation type="journal article" date="2021" name="Sci. Rep.">
        <title>Diploid genomic architecture of Nitzschia inconspicua, an elite biomass production diatom.</title>
        <authorList>
            <person name="Oliver A."/>
            <person name="Podell S."/>
            <person name="Pinowska A."/>
            <person name="Traller J.C."/>
            <person name="Smith S.R."/>
            <person name="McClure R."/>
            <person name="Beliaev A."/>
            <person name="Bohutskyi P."/>
            <person name="Hill E.A."/>
            <person name="Rabines A."/>
            <person name="Zheng H."/>
            <person name="Allen L.Z."/>
            <person name="Kuo A."/>
            <person name="Grigoriev I.V."/>
            <person name="Allen A.E."/>
            <person name="Hazlebeck D."/>
            <person name="Allen E.E."/>
        </authorList>
    </citation>
    <scope>NUCLEOTIDE SEQUENCE</scope>
    <source>
        <strain evidence="2">Hildebrandi</strain>
    </source>
</reference>
<organism evidence="2 3">
    <name type="scientific">Nitzschia inconspicua</name>
    <dbReference type="NCBI Taxonomy" id="303405"/>
    <lineage>
        <taxon>Eukaryota</taxon>
        <taxon>Sar</taxon>
        <taxon>Stramenopiles</taxon>
        <taxon>Ochrophyta</taxon>
        <taxon>Bacillariophyta</taxon>
        <taxon>Bacillariophyceae</taxon>
        <taxon>Bacillariophycidae</taxon>
        <taxon>Bacillariales</taxon>
        <taxon>Bacillariaceae</taxon>
        <taxon>Nitzschia</taxon>
    </lineage>
</organism>
<keyword evidence="1" id="KW-0812">Transmembrane</keyword>
<dbReference type="AlphaFoldDB" id="A0A9K3L3F5"/>
<keyword evidence="1" id="KW-0472">Membrane</keyword>
<evidence type="ECO:0000313" key="3">
    <source>
        <dbReference type="Proteomes" id="UP000693970"/>
    </source>
</evidence>
<protein>
    <recommendedName>
        <fullName evidence="4">Sulfotransferase</fullName>
    </recommendedName>
</protein>
<keyword evidence="1" id="KW-1133">Transmembrane helix</keyword>
<proteinExistence type="predicted"/>
<dbReference type="EMBL" id="JAGRRH010000016">
    <property type="protein sequence ID" value="KAG7354153.1"/>
    <property type="molecule type" value="Genomic_DNA"/>
</dbReference>
<accession>A0A9K3L3F5</accession>
<evidence type="ECO:0000256" key="1">
    <source>
        <dbReference type="SAM" id="Phobius"/>
    </source>
</evidence>
<keyword evidence="3" id="KW-1185">Reference proteome</keyword>